<feature type="domain" description="Ataxin-10" evidence="4">
    <location>
        <begin position="1219"/>
        <end position="1281"/>
    </location>
</feature>
<keyword evidence="6" id="KW-1185">Reference proteome</keyword>
<dbReference type="PANTHER" id="PTHR13255">
    <property type="entry name" value="ATAXIN-10"/>
    <property type="match status" value="1"/>
</dbReference>
<keyword evidence="2" id="KW-0131">Cell cycle</keyword>
<proteinExistence type="predicted"/>
<feature type="transmembrane region" description="Helical" evidence="3">
    <location>
        <begin position="454"/>
        <end position="474"/>
    </location>
</feature>
<sequence>MDDINQSFHSSTNSVKTPSWAYGALLIAVLAMSSGGIWFALLTETPPLMQACWRALLMAFLQLFGVAFELKYDSTLTPDFYSRYISTLPLLLTIGLSLAVYFGAWGWSVAHTTLLNSLLLVCTIPLLLVGAMTIRFAFRTYIKPAQDVDTEAGEVERFSTDNLTLVQIVCCPLNPLPPTLLEVIGALLGFAGVVVLLLAGSATTDMGHESTLAGNAAALIGAVAGLVYFEGGSNCREWMPLFVYSFSVTFCAAILLATASLSLEATTFNGIGPTALFGFLGSWDRCGLAFGSAAISGIAGHTFANLAVKHVSPLVISVAILWEPVLGSVIGWLVHVQGIPSMSAFGATPLLILGALLVSLGSRQSGFNPIEWCKNKIQIEKRERRTMFHLSTSLYVLLVGTCGLVVTFLILFFSQGWHTIFLSDALLVLIFSPCLLLLCTFSFGSFVLAKHPGFMSMPLLATCGFWCMFLLYGISSWIDANQTISHAKTIELIQNHQVYLNNSFTHPNPEREARFDRVYCDTQGYKVCYNFPLKNAIPLLSNTPYFANATLTQILANYPLSITNESTLNDLCQINTTIFPLLSKLCTRCSNMKTTAENTQDVGNWIDTHCALEPTDSRVALCTVLRVQGVWNFKLYETLPHPFQGKCYGAQMMTLRRDYAEGLVYTALGSLLTTLGLLYLNRRSVLDLAKSPILQDSDRHLSWSYALLTDKEIRSHFFTPTIFHTMDELTALLPRDINAVHDASLLLECLETSARQCQSAKFREAFETSQLPVVFPLFLASVAKDLASHAPPTVTENHEDDDGFGYSYTTTKNALNEEETRGMTTFSDIASAERAIYIFLSSYRFLRNVCVQNTVNQSLVQPILHQTILLIETHIQWMNTGNEVLKELLALSAQIMMQFIGNAVVQHEENQRIVWPFIQPHLFEKILVECQIHRKLIGYSTAVLLNCVHSAQDGADRAQELAKQRRPLLILLLQRCLTHRTEDSDEIDPAFEWIVLLFQQLLMRKLGSDMYHNLSASLMSNLWSNLTPEQILLLRMIDLCLSSEEKKTNSSQVHASDDPTLLPFFLKEFVALHTTIKSTGDSEDVPSADREAMWQVMEIEASKLMLHILGTITTTLPRQYILEKSTQEAVTAFLPVLAKQMHEASPSRQGDLTNKPQFGKAERGNHYYGYKSAGIRVIGNLVHRNTAVQDLMRECGGIEVLLNRYMKFFLYFLVYRVISCNIDETNPMIREWALVALRHVCEGCEANQEYIKALAPQGVHSTIDLSQMGAKAVVENNKVKLESMK</sequence>
<feature type="transmembrane region" description="Helical" evidence="3">
    <location>
        <begin position="53"/>
        <end position="72"/>
    </location>
</feature>
<evidence type="ECO:0000259" key="4">
    <source>
        <dbReference type="Pfam" id="PF09759"/>
    </source>
</evidence>
<feature type="transmembrane region" description="Helical" evidence="3">
    <location>
        <begin position="241"/>
        <end position="265"/>
    </location>
</feature>
<organism evidence="5 6">
    <name type="scientific">Thraustotheca clavata</name>
    <dbReference type="NCBI Taxonomy" id="74557"/>
    <lineage>
        <taxon>Eukaryota</taxon>
        <taxon>Sar</taxon>
        <taxon>Stramenopiles</taxon>
        <taxon>Oomycota</taxon>
        <taxon>Saprolegniomycetes</taxon>
        <taxon>Saprolegniales</taxon>
        <taxon>Achlyaceae</taxon>
        <taxon>Thraustotheca</taxon>
    </lineage>
</organism>
<keyword evidence="3" id="KW-1133">Transmembrane helix</keyword>
<dbReference type="PANTHER" id="PTHR13255:SF0">
    <property type="entry name" value="ATAXIN-10"/>
    <property type="match status" value="1"/>
</dbReference>
<feature type="transmembrane region" description="Helical" evidence="3">
    <location>
        <begin position="314"/>
        <end position="334"/>
    </location>
</feature>
<protein>
    <recommendedName>
        <fullName evidence="4">Ataxin-10 domain-containing protein</fullName>
    </recommendedName>
</protein>
<evidence type="ECO:0000313" key="5">
    <source>
        <dbReference type="EMBL" id="OQR91710.1"/>
    </source>
</evidence>
<feature type="transmembrane region" description="Helical" evidence="3">
    <location>
        <begin position="425"/>
        <end position="448"/>
    </location>
</feature>
<feature type="transmembrane region" description="Helical" evidence="3">
    <location>
        <begin position="341"/>
        <end position="360"/>
    </location>
</feature>
<feature type="transmembrane region" description="Helical" evidence="3">
    <location>
        <begin position="394"/>
        <end position="413"/>
    </location>
</feature>
<feature type="transmembrane region" description="Helical" evidence="3">
    <location>
        <begin position="118"/>
        <end position="138"/>
    </location>
</feature>
<comment type="caution">
    <text evidence="5">The sequence shown here is derived from an EMBL/GenBank/DDBJ whole genome shotgun (WGS) entry which is preliminary data.</text>
</comment>
<gene>
    <name evidence="5" type="ORF">THRCLA_08898</name>
</gene>
<reference evidence="5 6" key="1">
    <citation type="journal article" date="2014" name="Genome Biol. Evol.">
        <title>The secreted proteins of Achlya hypogyna and Thraustotheca clavata identify the ancestral oomycete secretome and reveal gene acquisitions by horizontal gene transfer.</title>
        <authorList>
            <person name="Misner I."/>
            <person name="Blouin N."/>
            <person name="Leonard G."/>
            <person name="Richards T.A."/>
            <person name="Lane C.E."/>
        </authorList>
    </citation>
    <scope>NUCLEOTIDE SEQUENCE [LARGE SCALE GENOMIC DNA]</scope>
    <source>
        <strain evidence="5 6">ATCC 34112</strain>
    </source>
</reference>
<accession>A0A1V9Z1L9</accession>
<keyword evidence="3" id="KW-0812">Transmembrane</keyword>
<keyword evidence="1" id="KW-0132">Cell division</keyword>
<evidence type="ECO:0000313" key="6">
    <source>
        <dbReference type="Proteomes" id="UP000243217"/>
    </source>
</evidence>
<dbReference type="SUPFAM" id="SSF48371">
    <property type="entry name" value="ARM repeat"/>
    <property type="match status" value="1"/>
</dbReference>
<evidence type="ECO:0000256" key="2">
    <source>
        <dbReference type="ARBA" id="ARBA00023306"/>
    </source>
</evidence>
<feature type="transmembrane region" description="Helical" evidence="3">
    <location>
        <begin position="212"/>
        <end position="229"/>
    </location>
</feature>
<evidence type="ECO:0000256" key="3">
    <source>
        <dbReference type="SAM" id="Phobius"/>
    </source>
</evidence>
<dbReference type="Proteomes" id="UP000243217">
    <property type="component" value="Unassembled WGS sequence"/>
</dbReference>
<name>A0A1V9Z1L9_9STRA</name>
<evidence type="ECO:0000256" key="1">
    <source>
        <dbReference type="ARBA" id="ARBA00022618"/>
    </source>
</evidence>
<dbReference type="EMBL" id="JNBS01002395">
    <property type="protein sequence ID" value="OQR91710.1"/>
    <property type="molecule type" value="Genomic_DNA"/>
</dbReference>
<dbReference type="OrthoDB" id="379794at2759"/>
<feature type="transmembrane region" description="Helical" evidence="3">
    <location>
        <begin position="183"/>
        <end position="200"/>
    </location>
</feature>
<dbReference type="Gene3D" id="1.25.10.10">
    <property type="entry name" value="Leucine-rich Repeat Variant"/>
    <property type="match status" value="1"/>
</dbReference>
<dbReference type="InterPro" id="IPR019156">
    <property type="entry name" value="Ataxin-10_domain"/>
</dbReference>
<keyword evidence="3" id="KW-0472">Membrane</keyword>
<feature type="transmembrane region" description="Helical" evidence="3">
    <location>
        <begin position="20"/>
        <end position="41"/>
    </location>
</feature>
<feature type="transmembrane region" description="Helical" evidence="3">
    <location>
        <begin position="84"/>
        <end position="106"/>
    </location>
</feature>
<dbReference type="InterPro" id="IPR016024">
    <property type="entry name" value="ARM-type_fold"/>
</dbReference>
<dbReference type="GO" id="GO:0005829">
    <property type="term" value="C:cytosol"/>
    <property type="evidence" value="ECO:0007669"/>
    <property type="project" value="TreeGrafter"/>
</dbReference>
<dbReference type="InterPro" id="IPR051374">
    <property type="entry name" value="Ataxin-10/CTR86_families"/>
</dbReference>
<dbReference type="STRING" id="74557.A0A1V9Z1L9"/>
<dbReference type="InterPro" id="IPR011989">
    <property type="entry name" value="ARM-like"/>
</dbReference>
<dbReference type="Pfam" id="PF09759">
    <property type="entry name" value="Atx10homo_assoc"/>
    <property type="match status" value="1"/>
</dbReference>
<dbReference type="GO" id="GO:0051301">
    <property type="term" value="P:cell division"/>
    <property type="evidence" value="ECO:0007669"/>
    <property type="project" value="UniProtKB-KW"/>
</dbReference>